<gene>
    <name evidence="2" type="ORF">Dda_7080</name>
</gene>
<feature type="compositionally biased region" description="Pro residues" evidence="1">
    <location>
        <begin position="1"/>
        <end position="10"/>
    </location>
</feature>
<keyword evidence="3" id="KW-1185">Reference proteome</keyword>
<evidence type="ECO:0000313" key="2">
    <source>
        <dbReference type="EMBL" id="KAJ6258163.1"/>
    </source>
</evidence>
<name>A0AAD6ITD9_DREDA</name>
<dbReference type="Proteomes" id="UP001221413">
    <property type="component" value="Unassembled WGS sequence"/>
</dbReference>
<accession>A0AAD6ITD9</accession>
<evidence type="ECO:0000313" key="3">
    <source>
        <dbReference type="Proteomes" id="UP001221413"/>
    </source>
</evidence>
<dbReference type="EMBL" id="JAQGDS010000009">
    <property type="protein sequence ID" value="KAJ6258163.1"/>
    <property type="molecule type" value="Genomic_DNA"/>
</dbReference>
<evidence type="ECO:0000256" key="1">
    <source>
        <dbReference type="SAM" id="MobiDB-lite"/>
    </source>
</evidence>
<proteinExistence type="predicted"/>
<reference evidence="2" key="1">
    <citation type="submission" date="2023-01" db="EMBL/GenBank/DDBJ databases">
        <title>The chitinases involved in constricting ring structure development in the nematode-trapping fungus Drechslerella dactyloides.</title>
        <authorList>
            <person name="Wang R."/>
            <person name="Zhang L."/>
            <person name="Tang P."/>
            <person name="Li S."/>
            <person name="Liang L."/>
        </authorList>
    </citation>
    <scope>NUCLEOTIDE SEQUENCE</scope>
    <source>
        <strain evidence="2">YMF1.00031</strain>
    </source>
</reference>
<protein>
    <submittedName>
        <fullName evidence="2">Uncharacterized protein</fullName>
    </submittedName>
</protein>
<organism evidence="2 3">
    <name type="scientific">Drechslerella dactyloides</name>
    <name type="common">Nematode-trapping fungus</name>
    <name type="synonym">Arthrobotrys dactyloides</name>
    <dbReference type="NCBI Taxonomy" id="74499"/>
    <lineage>
        <taxon>Eukaryota</taxon>
        <taxon>Fungi</taxon>
        <taxon>Dikarya</taxon>
        <taxon>Ascomycota</taxon>
        <taxon>Pezizomycotina</taxon>
        <taxon>Orbiliomycetes</taxon>
        <taxon>Orbiliales</taxon>
        <taxon>Orbiliaceae</taxon>
        <taxon>Drechslerella</taxon>
    </lineage>
</organism>
<feature type="region of interest" description="Disordered" evidence="1">
    <location>
        <begin position="1"/>
        <end position="27"/>
    </location>
</feature>
<sequence>MAAPKTPGPPGGSSCGRGGGGGGGDGQVLAEHIEDCLECCLFSSSGSGSTANQSYSERLLFRTF</sequence>
<feature type="compositionally biased region" description="Gly residues" evidence="1">
    <location>
        <begin position="11"/>
        <end position="26"/>
    </location>
</feature>
<dbReference type="AlphaFoldDB" id="A0AAD6ITD9"/>
<comment type="caution">
    <text evidence="2">The sequence shown here is derived from an EMBL/GenBank/DDBJ whole genome shotgun (WGS) entry which is preliminary data.</text>
</comment>